<name>A0A1I4EGY8_9RHOB</name>
<dbReference type="GO" id="GO:0016887">
    <property type="term" value="F:ATP hydrolysis activity"/>
    <property type="evidence" value="ECO:0007669"/>
    <property type="project" value="TreeGrafter"/>
</dbReference>
<dbReference type="InterPro" id="IPR001482">
    <property type="entry name" value="T2SS/T4SS_dom"/>
</dbReference>
<evidence type="ECO:0000256" key="2">
    <source>
        <dbReference type="ARBA" id="ARBA00022741"/>
    </source>
</evidence>
<dbReference type="AlphaFoldDB" id="A0A1I4EGY8"/>
<dbReference type="STRING" id="1280847.SAMN04488036_104287"/>
<evidence type="ECO:0000259" key="6">
    <source>
        <dbReference type="PROSITE" id="PS00662"/>
    </source>
</evidence>
<dbReference type="Gene3D" id="3.40.50.300">
    <property type="entry name" value="P-loop containing nucleotide triphosphate hydrolases"/>
    <property type="match status" value="1"/>
</dbReference>
<dbReference type="GO" id="GO:0005886">
    <property type="term" value="C:plasma membrane"/>
    <property type="evidence" value="ECO:0007669"/>
    <property type="project" value="TreeGrafter"/>
</dbReference>
<dbReference type="SUPFAM" id="SSF52540">
    <property type="entry name" value="P-loop containing nucleoside triphosphate hydrolases"/>
    <property type="match status" value="1"/>
</dbReference>
<dbReference type="PROSITE" id="PS00662">
    <property type="entry name" value="T2SP_E"/>
    <property type="match status" value="1"/>
</dbReference>
<gene>
    <name evidence="7" type="ORF">SAMN04488036_104287</name>
</gene>
<keyword evidence="2" id="KW-0547">Nucleotide-binding</keyword>
<dbReference type="SUPFAM" id="SSF160246">
    <property type="entry name" value="EspE N-terminal domain-like"/>
    <property type="match status" value="1"/>
</dbReference>
<dbReference type="OrthoDB" id="9804785at2"/>
<evidence type="ECO:0000313" key="7">
    <source>
        <dbReference type="EMBL" id="SFL05022.1"/>
    </source>
</evidence>
<dbReference type="InterPro" id="IPR037257">
    <property type="entry name" value="T2SS_E_N_sf"/>
</dbReference>
<accession>A0A1I4EGY8</accession>
<reference evidence="8" key="1">
    <citation type="submission" date="2016-10" db="EMBL/GenBank/DDBJ databases">
        <authorList>
            <person name="Varghese N."/>
            <person name="Submissions S."/>
        </authorList>
    </citation>
    <scope>NUCLEOTIDE SEQUENCE [LARGE SCALE GENOMIC DNA]</scope>
    <source>
        <strain evidence="8">DSM 28453</strain>
    </source>
</reference>
<proteinExistence type="inferred from homology"/>
<dbReference type="InterPro" id="IPR027417">
    <property type="entry name" value="P-loop_NTPase"/>
</dbReference>
<dbReference type="InterPro" id="IPR003593">
    <property type="entry name" value="AAA+_ATPase"/>
</dbReference>
<dbReference type="Gene3D" id="3.30.300.160">
    <property type="entry name" value="Type II secretion system, protein E, N-terminal domain"/>
    <property type="match status" value="1"/>
</dbReference>
<dbReference type="GO" id="GO:0015627">
    <property type="term" value="C:type II protein secretion system complex"/>
    <property type="evidence" value="ECO:0007669"/>
    <property type="project" value="TreeGrafter"/>
</dbReference>
<dbReference type="PANTHER" id="PTHR30258:SF27">
    <property type="entry name" value="BACTERIOPHAGE ADSORPTION PROTEIN B-RELATED"/>
    <property type="match status" value="1"/>
</dbReference>
<dbReference type="Pfam" id="PF00437">
    <property type="entry name" value="T2SSE"/>
    <property type="match status" value="1"/>
</dbReference>
<protein>
    <recommendedName>
        <fullName evidence="4">General secretion pathway protein E</fullName>
    </recommendedName>
</protein>
<evidence type="ECO:0000256" key="1">
    <source>
        <dbReference type="ARBA" id="ARBA00006611"/>
    </source>
</evidence>
<dbReference type="GO" id="GO:0015628">
    <property type="term" value="P:protein secretion by the type II secretion system"/>
    <property type="evidence" value="ECO:0007669"/>
    <property type="project" value="TreeGrafter"/>
</dbReference>
<evidence type="ECO:0000256" key="4">
    <source>
        <dbReference type="ARBA" id="ARBA00047206"/>
    </source>
</evidence>
<keyword evidence="3" id="KW-0067">ATP-binding</keyword>
<evidence type="ECO:0000313" key="8">
    <source>
        <dbReference type="Proteomes" id="UP000198851"/>
    </source>
</evidence>
<feature type="region of interest" description="Disordered" evidence="5">
    <location>
        <begin position="1"/>
        <end position="27"/>
    </location>
</feature>
<dbReference type="InterPro" id="IPR054757">
    <property type="entry name" value="GSPE_N1E"/>
</dbReference>
<dbReference type="GO" id="GO:0005524">
    <property type="term" value="F:ATP binding"/>
    <property type="evidence" value="ECO:0007669"/>
    <property type="project" value="UniProtKB-KW"/>
</dbReference>
<evidence type="ECO:0000256" key="5">
    <source>
        <dbReference type="SAM" id="MobiDB-lite"/>
    </source>
</evidence>
<dbReference type="Proteomes" id="UP000198851">
    <property type="component" value="Unassembled WGS sequence"/>
</dbReference>
<keyword evidence="8" id="KW-1185">Reference proteome</keyword>
<dbReference type="PANTHER" id="PTHR30258">
    <property type="entry name" value="TYPE II SECRETION SYSTEM PROTEIN GSPE-RELATED"/>
    <property type="match status" value="1"/>
</dbReference>
<dbReference type="CDD" id="cd01129">
    <property type="entry name" value="PulE-GspE-like"/>
    <property type="match status" value="1"/>
</dbReference>
<dbReference type="RefSeq" id="WP_093323996.1">
    <property type="nucleotide sequence ID" value="NZ_FOSZ01000004.1"/>
</dbReference>
<sequence>MSPKAETSRRSQPASPSPAETPAPNNVPFAFARDHQVTREDGALLVGPRATVLGLREICRRTGQPLTITQLAQDAFDRALERIYQADNNATAPDDGLSFDLEEGKSAASQRDLLEDAEDAPVIQLVNQLLRRAVLSRASDLHLEPSETGLRVRMRIDGFLQTIMERDDVPVRRVVSRLKVMAGLDIAETRLPQDGRIPLRLGGRLIDTRVSSLPGSYGERIVLRILDRSTGLMDLDALGLTEDQIALLERLSALPNGIILATGPTGSGKTTTLYSLLKLTNRDERNIVTVEDPVEYDLPGVNQSQVNSDIGMTFAAGLRATLRQDPDVILVGEIRDTETASVAAQAALTGHLVFSSLHANSSIGAVVRLRDLGLDDFLISATLRGVVAQRLLRRLCPSCATPAPPTQNEAAHFLRHQMSAPPVIHAPQGCASCNNSGYAGRVGIFEMTEVDETLRAAIDNGASEMELTRLGLSEEQTLIGQALLQVAAGETSLAEALRVVGDGA</sequence>
<comment type="similarity">
    <text evidence="1">Belongs to the GSP E family.</text>
</comment>
<dbReference type="SMART" id="SM00382">
    <property type="entry name" value="AAA"/>
    <property type="match status" value="1"/>
</dbReference>
<dbReference type="EMBL" id="FOSZ01000004">
    <property type="protein sequence ID" value="SFL05022.1"/>
    <property type="molecule type" value="Genomic_DNA"/>
</dbReference>
<organism evidence="7 8">
    <name type="scientific">Shimia haliotis</name>
    <dbReference type="NCBI Taxonomy" id="1280847"/>
    <lineage>
        <taxon>Bacteria</taxon>
        <taxon>Pseudomonadati</taxon>
        <taxon>Pseudomonadota</taxon>
        <taxon>Alphaproteobacteria</taxon>
        <taxon>Rhodobacterales</taxon>
        <taxon>Roseobacteraceae</taxon>
    </lineage>
</organism>
<feature type="domain" description="Bacterial type II secretion system protein E" evidence="6">
    <location>
        <begin position="322"/>
        <end position="336"/>
    </location>
</feature>
<evidence type="ECO:0000256" key="3">
    <source>
        <dbReference type="ARBA" id="ARBA00022840"/>
    </source>
</evidence>
<dbReference type="Gene3D" id="3.30.450.90">
    <property type="match status" value="1"/>
</dbReference>
<dbReference type="Pfam" id="PF22341">
    <property type="entry name" value="GSPE_N1E"/>
    <property type="match status" value="1"/>
</dbReference>